<dbReference type="GO" id="GO:0009401">
    <property type="term" value="P:phosphoenolpyruvate-dependent sugar phosphotransferase system"/>
    <property type="evidence" value="ECO:0007669"/>
    <property type="project" value="InterPro"/>
</dbReference>
<dbReference type="RefSeq" id="WP_062469065.1">
    <property type="nucleotide sequence ID" value="NZ_BBYN01000010.1"/>
</dbReference>
<evidence type="ECO:0000313" key="3">
    <source>
        <dbReference type="Proteomes" id="UP000188993"/>
    </source>
</evidence>
<dbReference type="Proteomes" id="UP000188993">
    <property type="component" value="Chromosome"/>
</dbReference>
<dbReference type="GO" id="GO:0008982">
    <property type="term" value="F:protein-N(PI)-phosphohistidine-sugar phosphotransferase activity"/>
    <property type="evidence" value="ECO:0007669"/>
    <property type="project" value="InterPro"/>
</dbReference>
<evidence type="ECO:0000313" key="2">
    <source>
        <dbReference type="EMBL" id="AQS53483.1"/>
    </source>
</evidence>
<accession>A0A1S6IPJ7</accession>
<dbReference type="STRING" id="708126.BW727_101115"/>
<dbReference type="InterPro" id="IPR004716">
    <property type="entry name" value="PTS_IIA_glucitol/sorbitol-sp"/>
</dbReference>
<dbReference type="Pfam" id="PF03829">
    <property type="entry name" value="PTSIIA_gutA"/>
    <property type="match status" value="1"/>
</dbReference>
<gene>
    <name evidence="2" type="ORF">BW727_101115</name>
</gene>
<dbReference type="InterPro" id="IPR036665">
    <property type="entry name" value="PTS_IIA_glucitol/sorbitol_sf"/>
</dbReference>
<dbReference type="GO" id="GO:0005737">
    <property type="term" value="C:cytoplasm"/>
    <property type="evidence" value="ECO:0007669"/>
    <property type="project" value="InterPro"/>
</dbReference>
<dbReference type="PANTHER" id="PTHR40398">
    <property type="entry name" value="PTS SYSTEM GLUCITOL/SORBITOL-SPECIFIC EIIA COMPONENT"/>
    <property type="match status" value="1"/>
</dbReference>
<dbReference type="SUPFAM" id="SSF141530">
    <property type="entry name" value="PTSIIA/GutA-like"/>
    <property type="match status" value="1"/>
</dbReference>
<dbReference type="GO" id="GO:0016301">
    <property type="term" value="F:kinase activity"/>
    <property type="evidence" value="ECO:0007669"/>
    <property type="project" value="TreeGrafter"/>
</dbReference>
<evidence type="ECO:0008006" key="4">
    <source>
        <dbReference type="Google" id="ProtNLM"/>
    </source>
</evidence>
<dbReference type="EMBL" id="CP019728">
    <property type="protein sequence ID" value="AQS53483.1"/>
    <property type="molecule type" value="Genomic_DNA"/>
</dbReference>
<protein>
    <recommendedName>
        <fullName evidence="4">PTS system glucitol/sorbitol-specific EIIA component</fullName>
    </recommendedName>
</protein>
<dbReference type="KEGG" id="jda:BW727_101115"/>
<reference evidence="2 3" key="1">
    <citation type="journal article" date="2014" name="Int. J. Syst. Evol. Microbiol.">
        <title>Jeotgalibaca dankookensis gen. nov., sp. nov., a member of the family Carnobacteriaceae, isolated from seujeot (Korean traditional food).</title>
        <authorList>
            <person name="Lee D.G."/>
            <person name="Trujillo M.E."/>
            <person name="Kang H."/>
            <person name="Ahn T.Y."/>
        </authorList>
    </citation>
    <scope>NUCLEOTIDE SEQUENCE [LARGE SCALE GENOMIC DNA]</scope>
    <source>
        <strain evidence="2 3">EX-07</strain>
    </source>
</reference>
<organism evidence="2 3">
    <name type="scientific">Jeotgalibaca dankookensis</name>
    <dbReference type="NCBI Taxonomy" id="708126"/>
    <lineage>
        <taxon>Bacteria</taxon>
        <taxon>Bacillati</taxon>
        <taxon>Bacillota</taxon>
        <taxon>Bacilli</taxon>
        <taxon>Lactobacillales</taxon>
        <taxon>Carnobacteriaceae</taxon>
        <taxon>Jeotgalibaca</taxon>
    </lineage>
</organism>
<dbReference type="PROSITE" id="PS51097">
    <property type="entry name" value="PTS_EIIA_TYPE_5"/>
    <property type="match status" value="1"/>
</dbReference>
<name>A0A1S6IPJ7_9LACT</name>
<dbReference type="OrthoDB" id="7065254at2"/>
<keyword evidence="3" id="KW-1185">Reference proteome</keyword>
<sequence>MKSKIVHVGKDAFSKEPILILFGEDATDAIRDVSLLQRFEEDIRDFQLQIGDHIYFGDQVYTITHVGKSVSANLMSLGHVTFVFKPFDPQNIIETSIYLSPYNLPEVVTGMTITYQSSL</sequence>
<proteinExistence type="predicted"/>
<dbReference type="Gene3D" id="2.40.33.40">
    <property type="entry name" value="Phosphotransferase system, glucitol/sorbitol-specific IIA component"/>
    <property type="match status" value="1"/>
</dbReference>
<comment type="caution">
    <text evidence="1">Lacks conserved residue(s) required for the propagation of feature annotation.</text>
</comment>
<evidence type="ECO:0000256" key="1">
    <source>
        <dbReference type="PROSITE-ProRule" id="PRU00420"/>
    </source>
</evidence>
<dbReference type="AlphaFoldDB" id="A0A1S6IPJ7"/>
<dbReference type="PANTHER" id="PTHR40398:SF1">
    <property type="entry name" value="PTS SYSTEM GLUCITOL_SORBITOL-SPECIFIC EIIA COMPONENT"/>
    <property type="match status" value="1"/>
</dbReference>